<gene>
    <name evidence="1" type="ORF">ABID13_003409</name>
</gene>
<dbReference type="InterPro" id="IPR025984">
    <property type="entry name" value="DCTPP"/>
</dbReference>
<dbReference type="Gene3D" id="1.10.287.1080">
    <property type="entry name" value="MazG-like"/>
    <property type="match status" value="1"/>
</dbReference>
<reference evidence="1 2" key="1">
    <citation type="submission" date="2024-06" db="EMBL/GenBank/DDBJ databases">
        <title>Genomic Encyclopedia of Type Strains, Phase IV (KMG-IV): sequencing the most valuable type-strain genomes for metagenomic binning, comparative biology and taxonomic classification.</title>
        <authorList>
            <person name="Goeker M."/>
        </authorList>
    </citation>
    <scope>NUCLEOTIDE SEQUENCE [LARGE SCALE GENOMIC DNA]</scope>
    <source>
        <strain evidence="1 2">DSM 19261</strain>
    </source>
</reference>
<comment type="caution">
    <text evidence="1">The sequence shown here is derived from an EMBL/GenBank/DDBJ whole genome shotgun (WGS) entry which is preliminary data.</text>
</comment>
<dbReference type="PANTHER" id="PTHR46523:SF1">
    <property type="entry name" value="DCTP PYROPHOSPHATASE 1"/>
    <property type="match status" value="1"/>
</dbReference>
<proteinExistence type="predicted"/>
<evidence type="ECO:0000313" key="1">
    <source>
        <dbReference type="EMBL" id="MET3571758.1"/>
    </source>
</evidence>
<dbReference type="GO" id="GO:0016787">
    <property type="term" value="F:hydrolase activity"/>
    <property type="evidence" value="ECO:0007669"/>
    <property type="project" value="UniProtKB-KW"/>
</dbReference>
<dbReference type="InterPro" id="IPR052555">
    <property type="entry name" value="dCTP_Pyrophosphatase"/>
</dbReference>
<keyword evidence="1" id="KW-0378">Hydrolase</keyword>
<dbReference type="CDD" id="cd11537">
    <property type="entry name" value="NTP-PPase_RS21-C6_like"/>
    <property type="match status" value="1"/>
</dbReference>
<evidence type="ECO:0000313" key="2">
    <source>
        <dbReference type="Proteomes" id="UP001549200"/>
    </source>
</evidence>
<dbReference type="Proteomes" id="UP001549200">
    <property type="component" value="Unassembled WGS sequence"/>
</dbReference>
<protein>
    <submittedName>
        <fullName evidence="1">NTP pyrophosphatase (Non-canonical NTP hydrolase)</fullName>
    </submittedName>
</protein>
<organism evidence="1 2">
    <name type="scientific">Enterocloster citroniae</name>
    <dbReference type="NCBI Taxonomy" id="358743"/>
    <lineage>
        <taxon>Bacteria</taxon>
        <taxon>Bacillati</taxon>
        <taxon>Bacillota</taxon>
        <taxon>Clostridia</taxon>
        <taxon>Lachnospirales</taxon>
        <taxon>Lachnospiraceae</taxon>
        <taxon>Enterocloster</taxon>
    </lineage>
</organism>
<sequence length="110" mass="12969">MKKIVKEFCEARDWDQFHNPKDLAIGISTEANELLDIFRFQSEEQMRELMSDQTVRSHIQEELADTLFFLLRFAQMNDIDLYDALTDKVNKNGQRYTIENSKGKNIKIHG</sequence>
<keyword evidence="2" id="KW-1185">Reference proteome</keyword>
<dbReference type="RefSeq" id="WP_367942447.1">
    <property type="nucleotide sequence ID" value="NZ_CAUCMW010000060.1"/>
</dbReference>
<name>A0ABV2G0F1_9FIRM</name>
<dbReference type="Pfam" id="PF12643">
    <property type="entry name" value="MazG-like"/>
    <property type="match status" value="1"/>
</dbReference>
<accession>A0ABV2G0F1</accession>
<dbReference type="PIRSF" id="PIRSF029826">
    <property type="entry name" value="UCP029826_pph"/>
    <property type="match status" value="1"/>
</dbReference>
<dbReference type="SUPFAM" id="SSF101386">
    <property type="entry name" value="all-alpha NTP pyrophosphatases"/>
    <property type="match status" value="1"/>
</dbReference>
<dbReference type="PANTHER" id="PTHR46523">
    <property type="entry name" value="DCTP PYROPHOSPHATASE 1"/>
    <property type="match status" value="1"/>
</dbReference>
<dbReference type="EMBL" id="JBEPLZ010000013">
    <property type="protein sequence ID" value="MET3571758.1"/>
    <property type="molecule type" value="Genomic_DNA"/>
</dbReference>